<dbReference type="Proteomes" id="UP000811246">
    <property type="component" value="Chromosome 7"/>
</dbReference>
<dbReference type="AlphaFoldDB" id="A0A922JD72"/>
<dbReference type="PANTHER" id="PTHR33240">
    <property type="entry name" value="OS08G0508500 PROTEIN"/>
    <property type="match status" value="1"/>
</dbReference>
<dbReference type="EMBL" id="CM031831">
    <property type="protein sequence ID" value="KAG6702728.1"/>
    <property type="molecule type" value="Genomic_DNA"/>
</dbReference>
<gene>
    <name evidence="1" type="ORF">I3842_07G050400</name>
</gene>
<organism evidence="1 2">
    <name type="scientific">Carya illinoinensis</name>
    <name type="common">Pecan</name>
    <dbReference type="NCBI Taxonomy" id="32201"/>
    <lineage>
        <taxon>Eukaryota</taxon>
        <taxon>Viridiplantae</taxon>
        <taxon>Streptophyta</taxon>
        <taxon>Embryophyta</taxon>
        <taxon>Tracheophyta</taxon>
        <taxon>Spermatophyta</taxon>
        <taxon>Magnoliopsida</taxon>
        <taxon>eudicotyledons</taxon>
        <taxon>Gunneridae</taxon>
        <taxon>Pentapetalae</taxon>
        <taxon>rosids</taxon>
        <taxon>fabids</taxon>
        <taxon>Fagales</taxon>
        <taxon>Juglandaceae</taxon>
        <taxon>Carya</taxon>
    </lineage>
</organism>
<protein>
    <submittedName>
        <fullName evidence="1">Uncharacterized protein</fullName>
    </submittedName>
</protein>
<evidence type="ECO:0000313" key="2">
    <source>
        <dbReference type="Proteomes" id="UP000811246"/>
    </source>
</evidence>
<accession>A0A922JD72</accession>
<name>A0A922JD72_CARIL</name>
<sequence>MQVANFTTKRILIDNGSSMDILFWDAFTFMEIDTTRLLPTQLLLKGFLGETVHPTGTIALLVLVGDPPCVASVMVDFLVVKAHSS</sequence>
<dbReference type="PANTHER" id="PTHR33240:SF17">
    <property type="entry name" value="EUKARYOTIC PEPTIDE CHAIN RELEASE FACTOR GTP-BINDING SUBUNIT-LIKE"/>
    <property type="match status" value="1"/>
</dbReference>
<evidence type="ECO:0000313" key="1">
    <source>
        <dbReference type="EMBL" id="KAG6702728.1"/>
    </source>
</evidence>
<comment type="caution">
    <text evidence="1">The sequence shown here is derived from an EMBL/GenBank/DDBJ whole genome shotgun (WGS) entry which is preliminary data.</text>
</comment>
<proteinExistence type="predicted"/>
<reference evidence="1" key="1">
    <citation type="submission" date="2021-01" db="EMBL/GenBank/DDBJ databases">
        <authorList>
            <person name="Lovell J.T."/>
            <person name="Bentley N."/>
            <person name="Bhattarai G."/>
            <person name="Jenkins J.W."/>
            <person name="Sreedasyam A."/>
            <person name="Alarcon Y."/>
            <person name="Bock C."/>
            <person name="Boston L."/>
            <person name="Carlson J."/>
            <person name="Cervantes K."/>
            <person name="Clermont K."/>
            <person name="Krom N."/>
            <person name="Kubenka K."/>
            <person name="Mamidi S."/>
            <person name="Mattison C."/>
            <person name="Monteros M."/>
            <person name="Pisani C."/>
            <person name="Plott C."/>
            <person name="Rajasekar S."/>
            <person name="Rhein H.S."/>
            <person name="Rohla C."/>
            <person name="Song M."/>
            <person name="Hilaire R.S."/>
            <person name="Shu S."/>
            <person name="Wells L."/>
            <person name="Wang X."/>
            <person name="Webber J."/>
            <person name="Heerema R.J."/>
            <person name="Klein P."/>
            <person name="Conner P."/>
            <person name="Grauke L."/>
            <person name="Grimwood J."/>
            <person name="Schmutz J."/>
            <person name="Randall J.J."/>
        </authorList>
    </citation>
    <scope>NUCLEOTIDE SEQUENCE</scope>
    <source>
        <tissue evidence="1">Leaf</tissue>
    </source>
</reference>